<feature type="domain" description="Carbohydrate kinase PfkB" evidence="5">
    <location>
        <begin position="17"/>
        <end position="293"/>
    </location>
</feature>
<dbReference type="PANTHER" id="PTHR10584:SF157">
    <property type="entry name" value="SULFOFRUCTOSE KINASE"/>
    <property type="match status" value="1"/>
</dbReference>
<keyword evidence="2 4" id="KW-0808">Transferase</keyword>
<dbReference type="RefSeq" id="WP_209380391.1">
    <property type="nucleotide sequence ID" value="NZ_JAGIZB010000014.1"/>
</dbReference>
<comment type="caution">
    <text evidence="6">The sequence shown here is derived from an EMBL/GenBank/DDBJ whole genome shotgun (WGS) entry which is preliminary data.</text>
</comment>
<comment type="similarity">
    <text evidence="1 4">Belongs to the carbohydrate kinase PfkB family.</text>
</comment>
<dbReference type="InterPro" id="IPR002139">
    <property type="entry name" value="Ribo/fructo_kinase"/>
</dbReference>
<dbReference type="Proteomes" id="UP000681594">
    <property type="component" value="Unassembled WGS sequence"/>
</dbReference>
<dbReference type="PROSITE" id="PS00584">
    <property type="entry name" value="PFKB_KINASES_2"/>
    <property type="match status" value="1"/>
</dbReference>
<dbReference type="EMBL" id="JAGIZB010000014">
    <property type="protein sequence ID" value="MBP0446118.1"/>
    <property type="molecule type" value="Genomic_DNA"/>
</dbReference>
<gene>
    <name evidence="6" type="ORF">J8J14_15190</name>
</gene>
<dbReference type="InterPro" id="IPR011611">
    <property type="entry name" value="PfkB_dom"/>
</dbReference>
<organism evidence="6 7">
    <name type="scientific">Pararoseomonas baculiformis</name>
    <dbReference type="NCBI Taxonomy" id="2820812"/>
    <lineage>
        <taxon>Bacteria</taxon>
        <taxon>Pseudomonadati</taxon>
        <taxon>Pseudomonadota</taxon>
        <taxon>Alphaproteobacteria</taxon>
        <taxon>Acetobacterales</taxon>
        <taxon>Acetobacteraceae</taxon>
        <taxon>Pararoseomonas</taxon>
    </lineage>
</organism>
<evidence type="ECO:0000313" key="7">
    <source>
        <dbReference type="Proteomes" id="UP000681594"/>
    </source>
</evidence>
<dbReference type="InterPro" id="IPR002173">
    <property type="entry name" value="Carboh/pur_kinase_PfkB_CS"/>
</dbReference>
<evidence type="ECO:0000256" key="2">
    <source>
        <dbReference type="ARBA" id="ARBA00022679"/>
    </source>
</evidence>
<keyword evidence="3 4" id="KW-0418">Kinase</keyword>
<dbReference type="PRINTS" id="PR00990">
    <property type="entry name" value="RIBOKINASE"/>
</dbReference>
<dbReference type="InterPro" id="IPR029056">
    <property type="entry name" value="Ribokinase-like"/>
</dbReference>
<reference evidence="6 7" key="1">
    <citation type="submission" date="2021-03" db="EMBL/GenBank/DDBJ databases">
        <authorList>
            <person name="So Y."/>
        </authorList>
    </citation>
    <scope>NUCLEOTIDE SEQUENCE [LARGE SCALE GENOMIC DNA]</scope>
    <source>
        <strain evidence="6 7">SSH11</strain>
    </source>
</reference>
<accession>A0ABS4AGI6</accession>
<dbReference type="PANTHER" id="PTHR10584">
    <property type="entry name" value="SUGAR KINASE"/>
    <property type="match status" value="1"/>
</dbReference>
<evidence type="ECO:0000256" key="4">
    <source>
        <dbReference type="RuleBase" id="RU003704"/>
    </source>
</evidence>
<evidence type="ECO:0000313" key="6">
    <source>
        <dbReference type="EMBL" id="MBP0446118.1"/>
    </source>
</evidence>
<evidence type="ECO:0000256" key="3">
    <source>
        <dbReference type="ARBA" id="ARBA00022777"/>
    </source>
</evidence>
<dbReference type="GO" id="GO:0016301">
    <property type="term" value="F:kinase activity"/>
    <property type="evidence" value="ECO:0007669"/>
    <property type="project" value="UniProtKB-KW"/>
</dbReference>
<name>A0ABS4AGI6_9PROT</name>
<keyword evidence="7" id="KW-1185">Reference proteome</keyword>
<dbReference type="Gene3D" id="3.40.1190.20">
    <property type="match status" value="1"/>
</dbReference>
<evidence type="ECO:0000259" key="5">
    <source>
        <dbReference type="Pfam" id="PF00294"/>
    </source>
</evidence>
<sequence length="322" mass="33970">MASWGSGREGERKKAVVVCVGQVVTDHTFRVDEVEPPPSKTTARGYAPSVGGMAANAAIAVVRLGGAALFWGRVGRDEAGEELRHVLEAEGVDASGLVMAEGARTPLSAVIVDKRGERSIVTYRGERLPTDPSALPLERLAEAGALLCDPRWPEAAELAFRAARARGLASALDAEKSEERVLRQLVPLADHVIFAKTGLTIFAPNLPPEEGLARALTTGPLALAAVTLGEKGTDWRCPGMERAATRPAFPVEATNTTGAGDVFHGAYTLAIAEGQGVEEALRFASAAGALRARDGRTPDRAMLEELLAGDTDQPPVRTRRKA</sequence>
<protein>
    <submittedName>
        <fullName evidence="6">Sugar kinase</fullName>
    </submittedName>
</protein>
<dbReference type="Pfam" id="PF00294">
    <property type="entry name" value="PfkB"/>
    <property type="match status" value="1"/>
</dbReference>
<dbReference type="SUPFAM" id="SSF53613">
    <property type="entry name" value="Ribokinase-like"/>
    <property type="match status" value="1"/>
</dbReference>
<proteinExistence type="inferred from homology"/>
<evidence type="ECO:0000256" key="1">
    <source>
        <dbReference type="ARBA" id="ARBA00010688"/>
    </source>
</evidence>